<name>T1B002_9ZZZZ</name>
<reference evidence="1" key="2">
    <citation type="journal article" date="2014" name="ISME J.">
        <title>Microbial stratification in low pH oxic and suboxic macroscopic growths along an acid mine drainage.</title>
        <authorList>
            <person name="Mendez-Garcia C."/>
            <person name="Mesa V."/>
            <person name="Sprenger R.R."/>
            <person name="Richter M."/>
            <person name="Diez M.S."/>
            <person name="Solano J."/>
            <person name="Bargiela R."/>
            <person name="Golyshina O.V."/>
            <person name="Manteca A."/>
            <person name="Ramos J.L."/>
            <person name="Gallego J.R."/>
            <person name="Llorente I."/>
            <person name="Martins Dos Santos V.A."/>
            <person name="Jensen O.N."/>
            <person name="Pelaez A.I."/>
            <person name="Sanchez J."/>
            <person name="Ferrer M."/>
        </authorList>
    </citation>
    <scope>NUCLEOTIDE SEQUENCE</scope>
</reference>
<keyword evidence="1" id="KW-0347">Helicase</keyword>
<feature type="non-terminal residue" evidence="1">
    <location>
        <position position="82"/>
    </location>
</feature>
<gene>
    <name evidence="1" type="ORF">B2A_08348</name>
</gene>
<reference evidence="1" key="1">
    <citation type="submission" date="2013-08" db="EMBL/GenBank/DDBJ databases">
        <authorList>
            <person name="Mendez C."/>
            <person name="Richter M."/>
            <person name="Ferrer M."/>
            <person name="Sanchez J."/>
        </authorList>
    </citation>
    <scope>NUCLEOTIDE SEQUENCE</scope>
</reference>
<comment type="caution">
    <text evidence="1">The sequence shown here is derived from an EMBL/GenBank/DDBJ whole genome shotgun (WGS) entry which is preliminary data.</text>
</comment>
<keyword evidence="1" id="KW-0378">Hydrolase</keyword>
<dbReference type="AlphaFoldDB" id="T1B002"/>
<dbReference type="EMBL" id="AUZZ01006011">
    <property type="protein sequence ID" value="EQD47680.1"/>
    <property type="molecule type" value="Genomic_DNA"/>
</dbReference>
<accession>T1B002</accession>
<keyword evidence="1" id="KW-0067">ATP-binding</keyword>
<keyword evidence="1" id="KW-0547">Nucleotide-binding</keyword>
<evidence type="ECO:0000313" key="1">
    <source>
        <dbReference type="EMBL" id="EQD47680.1"/>
    </source>
</evidence>
<dbReference type="GO" id="GO:0004386">
    <property type="term" value="F:helicase activity"/>
    <property type="evidence" value="ECO:0007669"/>
    <property type="project" value="UniProtKB-KW"/>
</dbReference>
<proteinExistence type="predicted"/>
<sequence>MKSLDNVFSFRDKLIDEYSTFSRSFVRIGADDIRHEVERDYADGRYWPEPLIQINPNYQQQGTVQQFASDGELHRLCADVFQ</sequence>
<organism evidence="1">
    <name type="scientific">mine drainage metagenome</name>
    <dbReference type="NCBI Taxonomy" id="410659"/>
    <lineage>
        <taxon>unclassified sequences</taxon>
        <taxon>metagenomes</taxon>
        <taxon>ecological metagenomes</taxon>
    </lineage>
</organism>
<protein>
    <submittedName>
        <fullName evidence="1">DEAD/DEAH box helicase domain protein</fullName>
    </submittedName>
</protein>